<dbReference type="Gene3D" id="1.10.45.10">
    <property type="entry name" value="Vanillyl-alcohol Oxidase, Chain A, domain 4"/>
    <property type="match status" value="1"/>
</dbReference>
<dbReference type="GO" id="GO:0071949">
    <property type="term" value="F:FAD binding"/>
    <property type="evidence" value="ECO:0007669"/>
    <property type="project" value="InterPro"/>
</dbReference>
<evidence type="ECO:0000256" key="2">
    <source>
        <dbReference type="ARBA" id="ARBA00008000"/>
    </source>
</evidence>
<protein>
    <submittedName>
        <fullName evidence="6">FAD/FMN-containing dehydrogenase</fullName>
    </submittedName>
</protein>
<proteinExistence type="inferred from homology"/>
<dbReference type="InterPro" id="IPR006094">
    <property type="entry name" value="Oxid_FAD_bind_N"/>
</dbReference>
<evidence type="ECO:0000313" key="6">
    <source>
        <dbReference type="EMBL" id="NIK90066.1"/>
    </source>
</evidence>
<evidence type="ECO:0000256" key="3">
    <source>
        <dbReference type="ARBA" id="ARBA00022630"/>
    </source>
</evidence>
<dbReference type="Pfam" id="PF02913">
    <property type="entry name" value="FAD-oxidase_C"/>
    <property type="match status" value="1"/>
</dbReference>
<dbReference type="InterPro" id="IPR051264">
    <property type="entry name" value="FAD-oxidored/transferase_4"/>
</dbReference>
<dbReference type="Pfam" id="PF01565">
    <property type="entry name" value="FAD_binding_4"/>
    <property type="match status" value="1"/>
</dbReference>
<dbReference type="FunFam" id="1.10.45.10:FF:000001">
    <property type="entry name" value="D-lactate dehydrogenase mitochondrial"/>
    <property type="match status" value="1"/>
</dbReference>
<dbReference type="AlphaFoldDB" id="A0A846N2V3"/>
<keyword evidence="3" id="KW-0285">Flavoprotein</keyword>
<feature type="domain" description="FAD-binding PCMH-type" evidence="5">
    <location>
        <begin position="35"/>
        <end position="214"/>
    </location>
</feature>
<dbReference type="SUPFAM" id="SSF56176">
    <property type="entry name" value="FAD-binding/transporter-associated domain-like"/>
    <property type="match status" value="1"/>
</dbReference>
<dbReference type="InterPro" id="IPR016169">
    <property type="entry name" value="FAD-bd_PCMH_sub2"/>
</dbReference>
<dbReference type="InterPro" id="IPR036318">
    <property type="entry name" value="FAD-bd_PCMH-like_sf"/>
</dbReference>
<dbReference type="InterPro" id="IPR016167">
    <property type="entry name" value="FAD-bd_PCMH_sub1"/>
</dbReference>
<accession>A0A846N2V3</accession>
<dbReference type="EMBL" id="JAASRM010000001">
    <property type="protein sequence ID" value="NIK90066.1"/>
    <property type="molecule type" value="Genomic_DNA"/>
</dbReference>
<evidence type="ECO:0000259" key="5">
    <source>
        <dbReference type="PROSITE" id="PS51387"/>
    </source>
</evidence>
<keyword evidence="7" id="KW-1185">Reference proteome</keyword>
<dbReference type="Gene3D" id="3.30.70.2190">
    <property type="match status" value="1"/>
</dbReference>
<dbReference type="SUPFAM" id="SSF55103">
    <property type="entry name" value="FAD-linked oxidases, C-terminal domain"/>
    <property type="match status" value="1"/>
</dbReference>
<dbReference type="Proteomes" id="UP000570514">
    <property type="component" value="Unassembled WGS sequence"/>
</dbReference>
<evidence type="ECO:0000256" key="1">
    <source>
        <dbReference type="ARBA" id="ARBA00001974"/>
    </source>
</evidence>
<dbReference type="PANTHER" id="PTHR43716">
    <property type="entry name" value="D-2-HYDROXYGLUTARATE DEHYDROGENASE, MITOCHONDRIAL"/>
    <property type="match status" value="1"/>
</dbReference>
<dbReference type="PANTHER" id="PTHR43716:SF2">
    <property type="entry name" value="BLL6224 PROTEIN"/>
    <property type="match status" value="1"/>
</dbReference>
<evidence type="ECO:0000313" key="7">
    <source>
        <dbReference type="Proteomes" id="UP000570514"/>
    </source>
</evidence>
<comment type="caution">
    <text evidence="6">The sequence shown here is derived from an EMBL/GenBank/DDBJ whole genome shotgun (WGS) entry which is preliminary data.</text>
</comment>
<dbReference type="InterPro" id="IPR004113">
    <property type="entry name" value="FAD-bd_oxidored_4_C"/>
</dbReference>
<dbReference type="PROSITE" id="PS51387">
    <property type="entry name" value="FAD_PCMH"/>
    <property type="match status" value="1"/>
</dbReference>
<sequence>MSDLFEQLKAIVGPKGFSTDPAEIAPHLTEWRSKYEGSSPLLLKPASTQEVSAILALCHKAGAAVVPQGGNTGLVGAQIPFHNEILLSLSRMNQIRSLDKHDASLIAEAGVVLSTAQSHADEVGLLLAPSLASEGSAMIGGLISSNAGGVNVLRYGMMREQVLGLEVVLANGHVLNTLRTLRKDNTGYDLKQLFIGAEGTLGIITAAALRLVPKPSERATAFVAVPDVNAATALLARLQESTNGLLNAFEVLARSGLELVLAHIAGAKDPFAAPAPWYVLCEASGIKGVSEAFLSGLESALEDGIAADVVIASSEAQRESLWRLRETMSEAQKLEGPSLKHDISVPVSAAARFIETAIAAVAARLPEARPVPFGHLGDGNLHFNFQMAKGTDPKHYLAHWDEIQQIVHDIVHEFGGSFSAEHGVGIMKRDALARYKTVQEVELMRTLKRALDPKSILNPGKLIPD</sequence>
<reference evidence="6 7" key="1">
    <citation type="submission" date="2020-03" db="EMBL/GenBank/DDBJ databases">
        <title>Genomic Encyclopedia of Type Strains, Phase IV (KMG-IV): sequencing the most valuable type-strain genomes for metagenomic binning, comparative biology and taxonomic classification.</title>
        <authorList>
            <person name="Goeker M."/>
        </authorList>
    </citation>
    <scope>NUCLEOTIDE SEQUENCE [LARGE SCALE GENOMIC DNA]</scope>
    <source>
        <strain evidence="6 7">DSM 19867</strain>
    </source>
</reference>
<dbReference type="InterPro" id="IPR016166">
    <property type="entry name" value="FAD-bd_PCMH"/>
</dbReference>
<name>A0A846N2V3_9PROT</name>
<dbReference type="RefSeq" id="WP_167084304.1">
    <property type="nucleotide sequence ID" value="NZ_BAAADC010000001.1"/>
</dbReference>
<keyword evidence="4" id="KW-0274">FAD</keyword>
<comment type="cofactor">
    <cofactor evidence="1">
        <name>FAD</name>
        <dbReference type="ChEBI" id="CHEBI:57692"/>
    </cofactor>
</comment>
<dbReference type="InterPro" id="IPR016164">
    <property type="entry name" value="FAD-linked_Oxase-like_C"/>
</dbReference>
<gene>
    <name evidence="6" type="ORF">FHS83_003384</name>
</gene>
<evidence type="ECO:0000256" key="4">
    <source>
        <dbReference type="ARBA" id="ARBA00022827"/>
    </source>
</evidence>
<dbReference type="Gene3D" id="3.30.465.10">
    <property type="match status" value="1"/>
</dbReference>
<dbReference type="Gene3D" id="3.30.43.10">
    <property type="entry name" value="Uridine Diphospho-n-acetylenolpyruvylglucosamine Reductase, domain 2"/>
    <property type="match status" value="1"/>
</dbReference>
<comment type="similarity">
    <text evidence="2">Belongs to the FAD-binding oxidoreductase/transferase type 4 family.</text>
</comment>
<dbReference type="InterPro" id="IPR016171">
    <property type="entry name" value="Vanillyl_alc_oxidase_C-sub2"/>
</dbReference>
<dbReference type="GO" id="GO:0003824">
    <property type="term" value="F:catalytic activity"/>
    <property type="evidence" value="ECO:0007669"/>
    <property type="project" value="InterPro"/>
</dbReference>
<dbReference type="GO" id="GO:0022904">
    <property type="term" value="P:respiratory electron transport chain"/>
    <property type="evidence" value="ECO:0007669"/>
    <property type="project" value="TreeGrafter"/>
</dbReference>
<organism evidence="6 7">
    <name type="scientific">Rhizomicrobium palustre</name>
    <dbReference type="NCBI Taxonomy" id="189966"/>
    <lineage>
        <taxon>Bacteria</taxon>
        <taxon>Pseudomonadati</taxon>
        <taxon>Pseudomonadota</taxon>
        <taxon>Alphaproteobacteria</taxon>
        <taxon>Micropepsales</taxon>
        <taxon>Micropepsaceae</taxon>
        <taxon>Rhizomicrobium</taxon>
    </lineage>
</organism>
<dbReference type="Gene3D" id="3.30.70.2740">
    <property type="match status" value="1"/>
</dbReference>